<evidence type="ECO:0000259" key="9">
    <source>
        <dbReference type="Pfam" id="PF01545"/>
    </source>
</evidence>
<dbReference type="Pfam" id="PF01545">
    <property type="entry name" value="Cation_efflux"/>
    <property type="match status" value="1"/>
</dbReference>
<evidence type="ECO:0000256" key="1">
    <source>
        <dbReference type="ARBA" id="ARBA00004141"/>
    </source>
</evidence>
<dbReference type="SUPFAM" id="SSF161111">
    <property type="entry name" value="Cation efflux protein transmembrane domain-like"/>
    <property type="match status" value="1"/>
</dbReference>
<dbReference type="InterPro" id="IPR002524">
    <property type="entry name" value="Cation_efflux"/>
</dbReference>
<sequence length="367" mass="39831">MKSTTRIGIVLAISIAFFAAEIAVGFRTKSLALIADAFHYLNDIVAYAIAFVAAYLHDNGQHTVNFTYAFHRAELVGAFFNGVFLLALALSIFLQSIERFVHVEVIEKPLLVLIIGCIGLSLNIVSALVVHDHAGHGHGHSHGAVHIPDPPEMSDATALVDSVHALHNHTVNPPVITSQHNLGLAGVLVHLFGDAVNNVGVIIAALILWKVDSPHRFYADPAVSTAISFIIFASAIPTTMKSGRILLEASPLYLDLAKIKDDLVALPDVVSIHDLHVWHLSQSVILASLHVCVPLGTSLEQWEKTEQYLQHCFAAYGINHVTISPEIFRDSQNQSQSSVEFVGGCRLPSQDEFGCSMSDLRKRKAGV</sequence>
<proteinExistence type="inferred from homology"/>
<feature type="transmembrane region" description="Helical" evidence="8">
    <location>
        <begin position="221"/>
        <end position="240"/>
    </location>
</feature>
<keyword evidence="4 8" id="KW-0812">Transmembrane</keyword>
<gene>
    <name evidence="11" type="ORF">AMATHDRAFT_141652</name>
</gene>
<dbReference type="InterPro" id="IPR027469">
    <property type="entry name" value="Cation_efflux_TMD_sf"/>
</dbReference>
<evidence type="ECO:0000256" key="5">
    <source>
        <dbReference type="ARBA" id="ARBA00022833"/>
    </source>
</evidence>
<comment type="subcellular location">
    <subcellularLocation>
        <location evidence="1">Membrane</location>
        <topology evidence="1">Multi-pass membrane protein</topology>
    </subcellularLocation>
</comment>
<dbReference type="Gene3D" id="1.20.1510.10">
    <property type="entry name" value="Cation efflux protein transmembrane domain"/>
    <property type="match status" value="1"/>
</dbReference>
<feature type="transmembrane region" description="Helical" evidence="8">
    <location>
        <begin position="6"/>
        <end position="26"/>
    </location>
</feature>
<accession>A0A2A9NNV9</accession>
<evidence type="ECO:0000259" key="10">
    <source>
        <dbReference type="Pfam" id="PF16916"/>
    </source>
</evidence>
<dbReference type="InterPro" id="IPR058533">
    <property type="entry name" value="Cation_efflux_TM"/>
</dbReference>
<keyword evidence="3" id="KW-0813">Transport</keyword>
<feature type="transmembrane region" description="Helical" evidence="8">
    <location>
        <begin position="38"/>
        <end position="56"/>
    </location>
</feature>
<dbReference type="InterPro" id="IPR036837">
    <property type="entry name" value="Cation_efflux_CTD_sf"/>
</dbReference>
<dbReference type="SUPFAM" id="SSF160240">
    <property type="entry name" value="Cation efflux protein cytoplasmic domain-like"/>
    <property type="match status" value="1"/>
</dbReference>
<comment type="similarity">
    <text evidence="2">Belongs to the cation diffusion facilitator (CDF) transporter (TC 2.A.4) family. SLC30A subfamily.</text>
</comment>
<dbReference type="NCBIfam" id="TIGR01297">
    <property type="entry name" value="CDF"/>
    <property type="match status" value="1"/>
</dbReference>
<evidence type="ECO:0000313" key="12">
    <source>
        <dbReference type="Proteomes" id="UP000242287"/>
    </source>
</evidence>
<name>A0A2A9NNV9_9AGAR</name>
<dbReference type="InterPro" id="IPR027470">
    <property type="entry name" value="Cation_efflux_CTD"/>
</dbReference>
<evidence type="ECO:0000256" key="2">
    <source>
        <dbReference type="ARBA" id="ARBA00008873"/>
    </source>
</evidence>
<evidence type="ECO:0000256" key="6">
    <source>
        <dbReference type="ARBA" id="ARBA00022989"/>
    </source>
</evidence>
<keyword evidence="5" id="KW-0862">Zinc</keyword>
<feature type="domain" description="Cation efflux protein cytoplasmic" evidence="10">
    <location>
        <begin position="255"/>
        <end position="323"/>
    </location>
</feature>
<dbReference type="AlphaFoldDB" id="A0A2A9NNV9"/>
<feature type="transmembrane region" description="Helical" evidence="8">
    <location>
        <begin position="76"/>
        <end position="97"/>
    </location>
</feature>
<dbReference type="OrthoDB" id="9944568at2759"/>
<dbReference type="GO" id="GO:0005385">
    <property type="term" value="F:zinc ion transmembrane transporter activity"/>
    <property type="evidence" value="ECO:0007669"/>
    <property type="project" value="TreeGrafter"/>
</dbReference>
<dbReference type="STRING" id="703135.A0A2A9NNV9"/>
<protein>
    <recommendedName>
        <fullName evidence="13">Cation efflux protein cytoplasmic domain-containing protein</fullName>
    </recommendedName>
</protein>
<keyword evidence="12" id="KW-1185">Reference proteome</keyword>
<evidence type="ECO:0000256" key="8">
    <source>
        <dbReference type="SAM" id="Phobius"/>
    </source>
</evidence>
<feature type="transmembrane region" description="Helical" evidence="8">
    <location>
        <begin position="187"/>
        <end position="209"/>
    </location>
</feature>
<dbReference type="EMBL" id="KZ301984">
    <property type="protein sequence ID" value="PFH51798.1"/>
    <property type="molecule type" value="Genomic_DNA"/>
</dbReference>
<evidence type="ECO:0000256" key="3">
    <source>
        <dbReference type="ARBA" id="ARBA00022448"/>
    </source>
</evidence>
<evidence type="ECO:0000256" key="4">
    <source>
        <dbReference type="ARBA" id="ARBA00022692"/>
    </source>
</evidence>
<dbReference type="Proteomes" id="UP000242287">
    <property type="component" value="Unassembled WGS sequence"/>
</dbReference>
<evidence type="ECO:0008006" key="13">
    <source>
        <dbReference type="Google" id="ProtNLM"/>
    </source>
</evidence>
<reference evidence="11 12" key="1">
    <citation type="submission" date="2014-02" db="EMBL/GenBank/DDBJ databases">
        <title>Transposable element dynamics among asymbiotic and ectomycorrhizal Amanita fungi.</title>
        <authorList>
            <consortium name="DOE Joint Genome Institute"/>
            <person name="Hess J."/>
            <person name="Skrede I."/>
            <person name="Wolfe B."/>
            <person name="LaButti K."/>
            <person name="Ohm R.A."/>
            <person name="Grigoriev I.V."/>
            <person name="Pringle A."/>
        </authorList>
    </citation>
    <scope>NUCLEOTIDE SEQUENCE [LARGE SCALE GENOMIC DNA]</scope>
    <source>
        <strain evidence="11 12">SKay4041</strain>
    </source>
</reference>
<dbReference type="PANTHER" id="PTHR45820:SF5">
    <property type="entry name" value="DIFFUSION FACILITATOR FAMILY METAL ION TRANSPORTER, PUTATIVE-RELATED"/>
    <property type="match status" value="1"/>
</dbReference>
<organism evidence="11 12">
    <name type="scientific">Amanita thiersii Skay4041</name>
    <dbReference type="NCBI Taxonomy" id="703135"/>
    <lineage>
        <taxon>Eukaryota</taxon>
        <taxon>Fungi</taxon>
        <taxon>Dikarya</taxon>
        <taxon>Basidiomycota</taxon>
        <taxon>Agaricomycotina</taxon>
        <taxon>Agaricomycetes</taxon>
        <taxon>Agaricomycetidae</taxon>
        <taxon>Agaricales</taxon>
        <taxon>Pluteineae</taxon>
        <taxon>Amanitaceae</taxon>
        <taxon>Amanita</taxon>
    </lineage>
</organism>
<evidence type="ECO:0000313" key="11">
    <source>
        <dbReference type="EMBL" id="PFH51798.1"/>
    </source>
</evidence>
<dbReference type="PANTHER" id="PTHR45820">
    <property type="entry name" value="FI23527P1"/>
    <property type="match status" value="1"/>
</dbReference>
<dbReference type="Pfam" id="PF16916">
    <property type="entry name" value="ZT_dimer"/>
    <property type="match status" value="1"/>
</dbReference>
<dbReference type="GO" id="GO:0016020">
    <property type="term" value="C:membrane"/>
    <property type="evidence" value="ECO:0007669"/>
    <property type="project" value="UniProtKB-SubCell"/>
</dbReference>
<keyword evidence="7 8" id="KW-0472">Membrane</keyword>
<feature type="domain" description="Cation efflux protein transmembrane" evidence="9">
    <location>
        <begin position="9"/>
        <end position="247"/>
    </location>
</feature>
<keyword evidence="6 8" id="KW-1133">Transmembrane helix</keyword>
<evidence type="ECO:0000256" key="7">
    <source>
        <dbReference type="ARBA" id="ARBA00023136"/>
    </source>
</evidence>
<dbReference type="GO" id="GO:0006882">
    <property type="term" value="P:intracellular zinc ion homeostasis"/>
    <property type="evidence" value="ECO:0007669"/>
    <property type="project" value="TreeGrafter"/>
</dbReference>
<feature type="transmembrane region" description="Helical" evidence="8">
    <location>
        <begin position="109"/>
        <end position="130"/>
    </location>
</feature>